<comment type="similarity">
    <text evidence="4">Belongs to the methyl-accepting chemotaxis (MCP) protein family.</text>
</comment>
<evidence type="ECO:0000256" key="4">
    <source>
        <dbReference type="ARBA" id="ARBA00029447"/>
    </source>
</evidence>
<dbReference type="SMART" id="SM00304">
    <property type="entry name" value="HAMP"/>
    <property type="match status" value="1"/>
</dbReference>
<keyword evidence="11" id="KW-1185">Reference proteome</keyword>
<dbReference type="InterPro" id="IPR004089">
    <property type="entry name" value="MCPsignal_dom"/>
</dbReference>
<evidence type="ECO:0000256" key="5">
    <source>
        <dbReference type="PROSITE-ProRule" id="PRU00284"/>
    </source>
</evidence>
<dbReference type="InterPro" id="IPR000727">
    <property type="entry name" value="T_SNARE_dom"/>
</dbReference>
<keyword evidence="2" id="KW-1003">Cell membrane</keyword>
<dbReference type="OrthoDB" id="5593683at2"/>
<gene>
    <name evidence="10" type="ORF">VTAP4600_B0924</name>
</gene>
<dbReference type="PROSITE" id="PS50885">
    <property type="entry name" value="HAMP"/>
    <property type="match status" value="1"/>
</dbReference>
<evidence type="ECO:0000256" key="3">
    <source>
        <dbReference type="ARBA" id="ARBA00023224"/>
    </source>
</evidence>
<dbReference type="PANTHER" id="PTHR32089:SF33">
    <property type="entry name" value="TOXIN COREGULATED PILUS BIOSYNTHESIS PROTEIN I"/>
    <property type="match status" value="1"/>
</dbReference>
<dbReference type="EMBL" id="LT960612">
    <property type="protein sequence ID" value="SON52535.1"/>
    <property type="molecule type" value="Genomic_DNA"/>
</dbReference>
<dbReference type="RefSeq" id="WP_102524760.1">
    <property type="nucleotide sequence ID" value="NZ_LT960612.1"/>
</dbReference>
<dbReference type="CDD" id="cd06225">
    <property type="entry name" value="HAMP"/>
    <property type="match status" value="1"/>
</dbReference>
<proteinExistence type="inferred from homology"/>
<dbReference type="SUPFAM" id="SSF58104">
    <property type="entry name" value="Methyl-accepting chemotaxis protein (MCP) signaling domain"/>
    <property type="match status" value="1"/>
</dbReference>
<dbReference type="GO" id="GO:0006935">
    <property type="term" value="P:chemotaxis"/>
    <property type="evidence" value="ECO:0007669"/>
    <property type="project" value="InterPro"/>
</dbReference>
<accession>A0A2N8ZKV1</accession>
<dbReference type="CDD" id="cd11386">
    <property type="entry name" value="MCP_signal"/>
    <property type="match status" value="1"/>
</dbReference>
<feature type="domain" description="T-SNARE coiled-coil homology" evidence="8">
    <location>
        <begin position="462"/>
        <end position="524"/>
    </location>
</feature>
<evidence type="ECO:0000259" key="8">
    <source>
        <dbReference type="PROSITE" id="PS50192"/>
    </source>
</evidence>
<dbReference type="AlphaFoldDB" id="A0A2N8ZKV1"/>
<reference evidence="10 11" key="1">
    <citation type="submission" date="2017-10" db="EMBL/GenBank/DDBJ databases">
        <authorList>
            <person name="Banno H."/>
            <person name="Chua N.-H."/>
        </authorList>
    </citation>
    <scope>NUCLEOTIDE SEQUENCE [LARGE SCALE GENOMIC DNA]</scope>
    <source>
        <strain evidence="10">Vibrio tapetis CECT4600</strain>
    </source>
</reference>
<dbReference type="PANTHER" id="PTHR32089">
    <property type="entry name" value="METHYL-ACCEPTING CHEMOTAXIS PROTEIN MCPB"/>
    <property type="match status" value="1"/>
</dbReference>
<keyword evidence="6" id="KW-0472">Membrane</keyword>
<dbReference type="FunFam" id="1.10.287.950:FF:000001">
    <property type="entry name" value="Methyl-accepting chemotaxis sensory transducer"/>
    <property type="match status" value="1"/>
</dbReference>
<keyword evidence="6" id="KW-1133">Transmembrane helix</keyword>
<evidence type="ECO:0000256" key="1">
    <source>
        <dbReference type="ARBA" id="ARBA00004429"/>
    </source>
</evidence>
<feature type="domain" description="HAMP" evidence="9">
    <location>
        <begin position="218"/>
        <end position="270"/>
    </location>
</feature>
<feature type="transmembrane region" description="Helical" evidence="6">
    <location>
        <begin position="12"/>
        <end position="32"/>
    </location>
</feature>
<evidence type="ECO:0000256" key="6">
    <source>
        <dbReference type="SAM" id="Phobius"/>
    </source>
</evidence>
<dbReference type="Pfam" id="PF00672">
    <property type="entry name" value="HAMP"/>
    <property type="match status" value="1"/>
</dbReference>
<evidence type="ECO:0000259" key="9">
    <source>
        <dbReference type="PROSITE" id="PS50885"/>
    </source>
</evidence>
<keyword evidence="3 5" id="KW-0807">Transducer</keyword>
<dbReference type="PROSITE" id="PS50111">
    <property type="entry name" value="CHEMOTAXIS_TRANSDUC_2"/>
    <property type="match status" value="1"/>
</dbReference>
<evidence type="ECO:0000313" key="10">
    <source>
        <dbReference type="EMBL" id="SON52535.1"/>
    </source>
</evidence>
<dbReference type="Pfam" id="PF00015">
    <property type="entry name" value="MCPsignal"/>
    <property type="match status" value="1"/>
</dbReference>
<dbReference type="Gene3D" id="1.10.287.950">
    <property type="entry name" value="Methyl-accepting chemotaxis protein"/>
    <property type="match status" value="1"/>
</dbReference>
<dbReference type="PROSITE" id="PS50192">
    <property type="entry name" value="T_SNARE"/>
    <property type="match status" value="1"/>
</dbReference>
<dbReference type="KEGG" id="vta:B0924"/>
<dbReference type="Proteomes" id="UP000235828">
    <property type="component" value="Chromosome B"/>
</dbReference>
<keyword evidence="2" id="KW-0997">Cell inner membrane</keyword>
<evidence type="ECO:0000256" key="2">
    <source>
        <dbReference type="ARBA" id="ARBA00022519"/>
    </source>
</evidence>
<feature type="transmembrane region" description="Helical" evidence="6">
    <location>
        <begin position="200"/>
        <end position="222"/>
    </location>
</feature>
<dbReference type="PRINTS" id="PR00260">
    <property type="entry name" value="CHEMTRNSDUCR"/>
</dbReference>
<keyword evidence="6" id="KW-0812">Transmembrane</keyword>
<protein>
    <submittedName>
        <fullName evidence="10">Methyl-accepting chemotaxis protein</fullName>
    </submittedName>
</protein>
<dbReference type="GO" id="GO:0007165">
    <property type="term" value="P:signal transduction"/>
    <property type="evidence" value="ECO:0007669"/>
    <property type="project" value="UniProtKB-KW"/>
</dbReference>
<organism evidence="10 11">
    <name type="scientific">Vibrio tapetis subsp. tapetis</name>
    <dbReference type="NCBI Taxonomy" id="1671868"/>
    <lineage>
        <taxon>Bacteria</taxon>
        <taxon>Pseudomonadati</taxon>
        <taxon>Pseudomonadota</taxon>
        <taxon>Gammaproteobacteria</taxon>
        <taxon>Vibrionales</taxon>
        <taxon>Vibrionaceae</taxon>
        <taxon>Vibrio</taxon>
    </lineage>
</organism>
<dbReference type="GO" id="GO:0005886">
    <property type="term" value="C:plasma membrane"/>
    <property type="evidence" value="ECO:0007669"/>
    <property type="project" value="UniProtKB-SubCell"/>
</dbReference>
<sequence>MNTYLRGFSLKTQVMIPMIMTLIVMSVGVLLSSNGLKQAFVKVTVSADELAEQKDIISDIDDIAFRMRIAAVYGLSELSKLETLPSHLDQSQQTINSLIRPLLSHSDLQKDTRLLESVIKDYITHAKQYVVPAARKNLQENPTDRDFMRQYDQAISQFGTKGEAMIAAIDSLSARMNTLTTQSLTVSEARHDQVLSRSTIGMFALLGLALVSCWLIAGMIVAPISRLQETMREVASGNLLVKADTSGQDEISALSQDVNTTVNKLHDTVDSLVRISVDVASASTELAAVMTQANVNSDQEKHEVEQVASAVTELSSTAENVNVNAVEADSASRQANEMAAQSLQMFEKNDQANLQIASQLNEAATVVTSLQIQSEKIGSVIETIRSISEQTNLLALNAAIEAARAGESGRGFAVVADEVRMLAARTQDSTQEIQNIIEELQTQSGVANDSMQSSLNTLMTNQELSVQVSDAIEGIAQSVDNMAGINTQVATAAEEQSQVTADINRNITNIYELVSQNVAGITQSAAASQELSQLAEEQKSQLSFFEI</sequence>
<comment type="subcellular location">
    <subcellularLocation>
        <location evidence="1">Cell inner membrane</location>
        <topology evidence="1">Multi-pass membrane protein</topology>
    </subcellularLocation>
</comment>
<evidence type="ECO:0000259" key="7">
    <source>
        <dbReference type="PROSITE" id="PS50111"/>
    </source>
</evidence>
<evidence type="ECO:0000313" key="11">
    <source>
        <dbReference type="Proteomes" id="UP000235828"/>
    </source>
</evidence>
<dbReference type="SMART" id="SM00283">
    <property type="entry name" value="MA"/>
    <property type="match status" value="1"/>
</dbReference>
<dbReference type="InterPro" id="IPR004090">
    <property type="entry name" value="Chemotax_Me-accpt_rcpt"/>
</dbReference>
<dbReference type="GO" id="GO:0004888">
    <property type="term" value="F:transmembrane signaling receptor activity"/>
    <property type="evidence" value="ECO:0007669"/>
    <property type="project" value="InterPro"/>
</dbReference>
<dbReference type="InterPro" id="IPR003660">
    <property type="entry name" value="HAMP_dom"/>
</dbReference>
<name>A0A2N8ZKV1_9VIBR</name>
<feature type="domain" description="Methyl-accepting transducer" evidence="7">
    <location>
        <begin position="275"/>
        <end position="511"/>
    </location>
</feature>